<dbReference type="AlphaFoldDB" id="A0A9N9B4H5"/>
<evidence type="ECO:0000313" key="2">
    <source>
        <dbReference type="Proteomes" id="UP000789342"/>
    </source>
</evidence>
<reference evidence="1" key="1">
    <citation type="submission" date="2021-06" db="EMBL/GenBank/DDBJ databases">
        <authorList>
            <person name="Kallberg Y."/>
            <person name="Tangrot J."/>
            <person name="Rosling A."/>
        </authorList>
    </citation>
    <scope>NUCLEOTIDE SEQUENCE</scope>
    <source>
        <strain evidence="1">CL551</strain>
    </source>
</reference>
<keyword evidence="2" id="KW-1185">Reference proteome</keyword>
<proteinExistence type="predicted"/>
<sequence>MSNNNSASSSPKSLFCIDSPDLMDPSLDSHQPISSDSAEIINNSLAHVESELRYIRSYFFTISTISSSDCQLEEARQKIKNLEAAKNERDFFDGLQDFF</sequence>
<accession>A0A9N9B4H5</accession>
<evidence type="ECO:0000313" key="1">
    <source>
        <dbReference type="EMBL" id="CAG8554838.1"/>
    </source>
</evidence>
<protein>
    <submittedName>
        <fullName evidence="1">3822_t:CDS:1</fullName>
    </submittedName>
</protein>
<dbReference type="EMBL" id="CAJVPV010003573">
    <property type="protein sequence ID" value="CAG8554838.1"/>
    <property type="molecule type" value="Genomic_DNA"/>
</dbReference>
<organism evidence="1 2">
    <name type="scientific">Acaulospora morrowiae</name>
    <dbReference type="NCBI Taxonomy" id="94023"/>
    <lineage>
        <taxon>Eukaryota</taxon>
        <taxon>Fungi</taxon>
        <taxon>Fungi incertae sedis</taxon>
        <taxon>Mucoromycota</taxon>
        <taxon>Glomeromycotina</taxon>
        <taxon>Glomeromycetes</taxon>
        <taxon>Diversisporales</taxon>
        <taxon>Acaulosporaceae</taxon>
        <taxon>Acaulospora</taxon>
    </lineage>
</organism>
<gene>
    <name evidence="1" type="ORF">AMORRO_LOCUS5742</name>
</gene>
<comment type="caution">
    <text evidence="1">The sequence shown here is derived from an EMBL/GenBank/DDBJ whole genome shotgun (WGS) entry which is preliminary data.</text>
</comment>
<name>A0A9N9B4H5_9GLOM</name>
<dbReference type="Proteomes" id="UP000789342">
    <property type="component" value="Unassembled WGS sequence"/>
</dbReference>